<proteinExistence type="inferred from homology"/>
<dbReference type="SUPFAM" id="SSF74788">
    <property type="entry name" value="Cullin repeat-like"/>
    <property type="match status" value="1"/>
</dbReference>
<name>A0ABN8SM48_9CNID</name>
<evidence type="ECO:0000256" key="9">
    <source>
        <dbReference type="SAM" id="MobiDB-lite"/>
    </source>
</evidence>
<dbReference type="PANTHER" id="PTHR21426:SF12">
    <property type="entry name" value="EXOCYST COMPLEX COMPONENT 8"/>
    <property type="match status" value="1"/>
</dbReference>
<evidence type="ECO:0000313" key="12">
    <source>
        <dbReference type="Proteomes" id="UP001159427"/>
    </source>
</evidence>
<comment type="caution">
    <text evidence="11">The sequence shown here is derived from an EMBL/GenBank/DDBJ whole genome shotgun (WGS) entry which is preliminary data.</text>
</comment>
<evidence type="ECO:0000256" key="1">
    <source>
        <dbReference type="ARBA" id="ARBA00002660"/>
    </source>
</evidence>
<dbReference type="Gene3D" id="2.30.29.30">
    <property type="entry name" value="Pleckstrin-homology domain (PH domain)/Phosphotyrosine-binding domain (PTB)"/>
    <property type="match status" value="1"/>
</dbReference>
<dbReference type="InterPro" id="IPR033961">
    <property type="entry name" value="Exo84"/>
</dbReference>
<dbReference type="SMART" id="SM00233">
    <property type="entry name" value="PH"/>
    <property type="match status" value="1"/>
</dbReference>
<dbReference type="EMBL" id="CALNXI010003258">
    <property type="protein sequence ID" value="CAH3192687.1"/>
    <property type="molecule type" value="Genomic_DNA"/>
</dbReference>
<evidence type="ECO:0000259" key="10">
    <source>
        <dbReference type="SMART" id="SM00233"/>
    </source>
</evidence>
<keyword evidence="12" id="KW-1185">Reference proteome</keyword>
<dbReference type="InterPro" id="IPR016159">
    <property type="entry name" value="Cullin_repeat-like_dom_sf"/>
</dbReference>
<dbReference type="InterPro" id="IPR032403">
    <property type="entry name" value="Exo84_C"/>
</dbReference>
<feature type="compositionally biased region" description="Basic and acidic residues" evidence="9">
    <location>
        <begin position="279"/>
        <end position="291"/>
    </location>
</feature>
<dbReference type="InterPro" id="IPR042561">
    <property type="entry name" value="Exo84_C_1"/>
</dbReference>
<feature type="compositionally biased region" description="Polar residues" evidence="9">
    <location>
        <begin position="263"/>
        <end position="275"/>
    </location>
</feature>
<evidence type="ECO:0000256" key="2">
    <source>
        <dbReference type="ARBA" id="ARBA00004556"/>
    </source>
</evidence>
<dbReference type="Gene3D" id="1.20.58.1210">
    <property type="entry name" value="Exo84p, N-terminal helical domain"/>
    <property type="match status" value="1"/>
</dbReference>
<evidence type="ECO:0000256" key="7">
    <source>
        <dbReference type="ARBA" id="ARBA00022483"/>
    </source>
</evidence>
<sequence length="744" mass="83681">MASKVDEPLTLKFTSTTFDPEKYVRNLSAECDTDAELQDHRKRIQALSEETAISLKKNVYKNYMQFIETSKEISYLEAEMYQLGHFLAEQKSILTSQQDMSLFGAEDSSSSAKPLNKDEKGSSSIESVEGLAGVLDISDINCVFEGDLMEVFPDTFLPKLKVHAFLLHDSMVIASIIQNRRGPVRYKFLSLFELENVAVVNMTSADGTKDAFKILLFPETHVYEAESKQIKKEWLDKIEECKKNFKLKLEQEVGQGDTEVTGELTTVSSSNNTNPFFEEVGKNPFLEDDKNPFYNNNDDDDDDDGDDDKNPFKESKSTNPFDEDEEPLASSSPGSSSSKLVKCKKGWLTDLPEDLDMFIAQRDFERAMELIDRTNQYLKENSSSQASKEIKVRLDRRVKLLVDALIDELDCSRSFLLHVGPRATRRAVSLLVRLGRAAEACQLFLRNRSEAIKHSLRQLKIEGATSLYISKLSAAFFSSIIETGKEFDQVFSANRGFSSAFVVWANSELQQFVSRFSCQVFHREMDVAAIGVCVSMAKEQCEKLHEIGLDLTFSMQQMLLRDIAEALLDTRDQMVKFARHRAKEANWTPTDFEGRLDQLNTLCGEMESCGIENFNTFIVGRSKVDLSSATVSFIKGVLGFVADGLRVITPQLQQVFVNCIGDLFENQVVLFEGILKSGRYISQHDFILKNASFVLETILPLVKRKLKVGSSSGRLIEIQGELKRLQAISPSSDPTEAEGQAASR</sequence>
<comment type="function">
    <text evidence="1">Component of the exocyst complex involved in the docking of exocytic vesicles with fusion sites on the plasma membrane.</text>
</comment>
<reference evidence="11 12" key="1">
    <citation type="submission" date="2022-05" db="EMBL/GenBank/DDBJ databases">
        <authorList>
            <consortium name="Genoscope - CEA"/>
            <person name="William W."/>
        </authorList>
    </citation>
    <scope>NUCLEOTIDE SEQUENCE [LARGE SCALE GENOMIC DNA]</scope>
</reference>
<evidence type="ECO:0000256" key="8">
    <source>
        <dbReference type="ARBA" id="ARBA00022927"/>
    </source>
</evidence>
<dbReference type="InterPro" id="IPR042560">
    <property type="entry name" value="Exo84_C_2"/>
</dbReference>
<dbReference type="CDD" id="cd01226">
    <property type="entry name" value="PH_RalBD_exo84"/>
    <property type="match status" value="1"/>
</dbReference>
<keyword evidence="8" id="KW-0653">Protein transport</keyword>
<dbReference type="Pfam" id="PF16528">
    <property type="entry name" value="Exo84_C"/>
    <property type="match status" value="1"/>
</dbReference>
<feature type="compositionally biased region" description="Acidic residues" evidence="9">
    <location>
        <begin position="297"/>
        <end position="307"/>
    </location>
</feature>
<organism evidence="11 12">
    <name type="scientific">Porites evermanni</name>
    <dbReference type="NCBI Taxonomy" id="104178"/>
    <lineage>
        <taxon>Eukaryota</taxon>
        <taxon>Metazoa</taxon>
        <taxon>Cnidaria</taxon>
        <taxon>Anthozoa</taxon>
        <taxon>Hexacorallia</taxon>
        <taxon>Scleractinia</taxon>
        <taxon>Fungiina</taxon>
        <taxon>Poritidae</taxon>
        <taxon>Porites</taxon>
    </lineage>
</organism>
<keyword evidence="7" id="KW-0268">Exocytosis</keyword>
<feature type="region of interest" description="Disordered" evidence="9">
    <location>
        <begin position="260"/>
        <end position="340"/>
    </location>
</feature>
<dbReference type="InterPro" id="IPR011993">
    <property type="entry name" value="PH-like_dom_sf"/>
</dbReference>
<dbReference type="Pfam" id="PF08700">
    <property type="entry name" value="VPS51_Exo84_N"/>
    <property type="match status" value="1"/>
</dbReference>
<gene>
    <name evidence="11" type="ORF">PEVE_00024360</name>
</gene>
<comment type="similarity">
    <text evidence="4">Belongs to the EXO84 family.</text>
</comment>
<dbReference type="Gene3D" id="1.20.58.1220">
    <property type="entry name" value="Exo84p, C-terminal helical domain"/>
    <property type="match status" value="1"/>
</dbReference>
<evidence type="ECO:0000313" key="11">
    <source>
        <dbReference type="EMBL" id="CAH3192687.1"/>
    </source>
</evidence>
<feature type="region of interest" description="Disordered" evidence="9">
    <location>
        <begin position="105"/>
        <end position="124"/>
    </location>
</feature>
<dbReference type="SUPFAM" id="SSF50729">
    <property type="entry name" value="PH domain-like"/>
    <property type="match status" value="1"/>
</dbReference>
<feature type="domain" description="PH" evidence="10">
    <location>
        <begin position="142"/>
        <end position="245"/>
    </location>
</feature>
<accession>A0ABN8SM48</accession>
<dbReference type="Proteomes" id="UP001159427">
    <property type="component" value="Unassembled WGS sequence"/>
</dbReference>
<dbReference type="PANTHER" id="PTHR21426">
    <property type="entry name" value="EXOCYST COMPLEX COMPONENT 8"/>
    <property type="match status" value="1"/>
</dbReference>
<evidence type="ECO:0000256" key="5">
    <source>
        <dbReference type="ARBA" id="ARBA00017509"/>
    </source>
</evidence>
<keyword evidence="6" id="KW-0813">Transport</keyword>
<evidence type="ECO:0000256" key="3">
    <source>
        <dbReference type="ARBA" id="ARBA00004624"/>
    </source>
</evidence>
<comment type="subcellular location">
    <subcellularLocation>
        <location evidence="3">Cell projection</location>
        <location evidence="3">Growth cone</location>
    </subcellularLocation>
    <subcellularLocation>
        <location evidence="2">Cytoplasm</location>
        <location evidence="2">Perinuclear region</location>
    </subcellularLocation>
</comment>
<protein>
    <recommendedName>
        <fullName evidence="5">Exocyst complex component 8</fullName>
    </recommendedName>
</protein>
<dbReference type="InterPro" id="IPR001849">
    <property type="entry name" value="PH_domain"/>
</dbReference>
<evidence type="ECO:0000256" key="6">
    <source>
        <dbReference type="ARBA" id="ARBA00022448"/>
    </source>
</evidence>
<evidence type="ECO:0000256" key="4">
    <source>
        <dbReference type="ARBA" id="ARBA00007210"/>
    </source>
</evidence>